<evidence type="ECO:0000259" key="3">
    <source>
        <dbReference type="Pfam" id="PF20803"/>
    </source>
</evidence>
<dbReference type="HOGENOM" id="CLU_067515_2_0_11"/>
<sequence>MEGSEASPRVTRRRETTTFSARSLLMTLLGEYVLPHERPTWTSTIIEALSADGVEEKAARQALARTSAEGWITTERVSRRVRWSLTPEGRQLLTEGAERIFSFGRTTPAWDGRWLMLLVTVPETRRDLRHRLRTRLTWAGFGTADPGVWINPDPAREDEAREVLRDLDLDQGAMSFTAAHGSIGSLAAMVARAWDLSTLEAEYEAFVSAFGALTPDTDAATLRTQTRLVHEWRRFPFLDPRLPRELLPADWTGAKAVEVFHARHAEWHEKAQREWAALNGE</sequence>
<dbReference type="Pfam" id="PF07848">
    <property type="entry name" value="PaaX"/>
    <property type="match status" value="1"/>
</dbReference>
<dbReference type="Pfam" id="PF20803">
    <property type="entry name" value="PaaX_M"/>
    <property type="match status" value="1"/>
</dbReference>
<dbReference type="PIRSF" id="PIRSF020623">
    <property type="entry name" value="PaaX"/>
    <property type="match status" value="1"/>
</dbReference>
<keyword evidence="5" id="KW-1185">Reference proteome</keyword>
<gene>
    <name evidence="4" type="ordered locus">Caci_2009</name>
</gene>
<dbReference type="OrthoDB" id="2270427at2"/>
<feature type="domain" description="Transcriptional repressor PaaX-like C-terminal" evidence="2">
    <location>
        <begin position="194"/>
        <end position="276"/>
    </location>
</feature>
<feature type="domain" description="Transcriptional repressor PaaX-like N-terminal" evidence="1">
    <location>
        <begin position="20"/>
        <end position="88"/>
    </location>
</feature>
<dbReference type="PANTHER" id="PTHR30319">
    <property type="entry name" value="PHENYLACETIC ACID REGULATOR-RELATED TRANSCRIPTIONAL REPRESSOR"/>
    <property type="match status" value="1"/>
</dbReference>
<dbReference type="InterPro" id="IPR012906">
    <property type="entry name" value="PaaX-like_N"/>
</dbReference>
<dbReference type="Proteomes" id="UP000000851">
    <property type="component" value="Chromosome"/>
</dbReference>
<reference evidence="4 5" key="1">
    <citation type="journal article" date="2009" name="Stand. Genomic Sci.">
        <title>Complete genome sequence of Catenulispora acidiphila type strain (ID 139908).</title>
        <authorList>
            <person name="Copeland A."/>
            <person name="Lapidus A."/>
            <person name="Glavina Del Rio T."/>
            <person name="Nolan M."/>
            <person name="Lucas S."/>
            <person name="Chen F."/>
            <person name="Tice H."/>
            <person name="Cheng J.F."/>
            <person name="Bruce D."/>
            <person name="Goodwin L."/>
            <person name="Pitluck S."/>
            <person name="Mikhailova N."/>
            <person name="Pati A."/>
            <person name="Ivanova N."/>
            <person name="Mavromatis K."/>
            <person name="Chen A."/>
            <person name="Palaniappan K."/>
            <person name="Chain P."/>
            <person name="Land M."/>
            <person name="Hauser L."/>
            <person name="Chang Y.J."/>
            <person name="Jeffries C.D."/>
            <person name="Chertkov O."/>
            <person name="Brettin T."/>
            <person name="Detter J.C."/>
            <person name="Han C."/>
            <person name="Ali Z."/>
            <person name="Tindall B.J."/>
            <person name="Goker M."/>
            <person name="Bristow J."/>
            <person name="Eisen J.A."/>
            <person name="Markowitz V."/>
            <person name="Hugenholtz P."/>
            <person name="Kyrpides N.C."/>
            <person name="Klenk H.P."/>
        </authorList>
    </citation>
    <scope>NUCLEOTIDE SEQUENCE [LARGE SCALE GENOMIC DNA]</scope>
    <source>
        <strain evidence="5">DSM 44928 / JCM 14897 / NBRC 102108 / NRRL B-24433 / ID139908</strain>
    </source>
</reference>
<accession>C7QFV2</accession>
<dbReference type="InterPro" id="IPR036390">
    <property type="entry name" value="WH_DNA-bd_sf"/>
</dbReference>
<dbReference type="InterPro" id="IPR013225">
    <property type="entry name" value="PaaX_C"/>
</dbReference>
<evidence type="ECO:0000313" key="5">
    <source>
        <dbReference type="Proteomes" id="UP000000851"/>
    </source>
</evidence>
<proteinExistence type="predicted"/>
<dbReference type="STRING" id="479433.Caci_2009"/>
<dbReference type="InParanoid" id="C7QFV2"/>
<dbReference type="SUPFAM" id="SSF46785">
    <property type="entry name" value="Winged helix' DNA-binding domain"/>
    <property type="match status" value="1"/>
</dbReference>
<dbReference type="Pfam" id="PF08223">
    <property type="entry name" value="PaaX_C"/>
    <property type="match status" value="1"/>
</dbReference>
<name>C7QFV2_CATAD</name>
<dbReference type="AlphaFoldDB" id="C7QFV2"/>
<evidence type="ECO:0000259" key="2">
    <source>
        <dbReference type="Pfam" id="PF08223"/>
    </source>
</evidence>
<dbReference type="Gene3D" id="1.10.10.10">
    <property type="entry name" value="Winged helix-like DNA-binding domain superfamily/Winged helix DNA-binding domain"/>
    <property type="match status" value="1"/>
</dbReference>
<dbReference type="InterPro" id="IPR011965">
    <property type="entry name" value="PaaX_trns_reg"/>
</dbReference>
<dbReference type="EMBL" id="CP001700">
    <property type="protein sequence ID" value="ACU70929.1"/>
    <property type="molecule type" value="Genomic_DNA"/>
</dbReference>
<dbReference type="Gene3D" id="1.20.58.1460">
    <property type="match status" value="1"/>
</dbReference>
<protein>
    <submittedName>
        <fullName evidence="4">Transcriptional regulator, PaaX family</fullName>
    </submittedName>
</protein>
<dbReference type="eggNOG" id="COG3327">
    <property type="taxonomic scope" value="Bacteria"/>
</dbReference>
<dbReference type="KEGG" id="cai:Caci_2009"/>
<dbReference type="RefSeq" id="WP_012786222.1">
    <property type="nucleotide sequence ID" value="NC_013131.1"/>
</dbReference>
<dbReference type="PANTHER" id="PTHR30319:SF1">
    <property type="entry name" value="TRANSCRIPTIONAL REPRESSOR PAAX"/>
    <property type="match status" value="1"/>
</dbReference>
<evidence type="ECO:0000313" key="4">
    <source>
        <dbReference type="EMBL" id="ACU70929.1"/>
    </source>
</evidence>
<dbReference type="InterPro" id="IPR036388">
    <property type="entry name" value="WH-like_DNA-bd_sf"/>
</dbReference>
<dbReference type="GO" id="GO:0006351">
    <property type="term" value="P:DNA-templated transcription"/>
    <property type="evidence" value="ECO:0007669"/>
    <property type="project" value="InterPro"/>
</dbReference>
<dbReference type="Gene3D" id="3.30.70.2650">
    <property type="match status" value="1"/>
</dbReference>
<dbReference type="InterPro" id="IPR048846">
    <property type="entry name" value="PaaX-like_central"/>
</dbReference>
<feature type="domain" description="Transcriptional repressor PaaX-like central Cas2-like" evidence="3">
    <location>
        <begin position="109"/>
        <end position="185"/>
    </location>
</feature>
<evidence type="ECO:0000259" key="1">
    <source>
        <dbReference type="Pfam" id="PF07848"/>
    </source>
</evidence>
<organism evidence="4 5">
    <name type="scientific">Catenulispora acidiphila (strain DSM 44928 / JCM 14897 / NBRC 102108 / NRRL B-24433 / ID139908)</name>
    <dbReference type="NCBI Taxonomy" id="479433"/>
    <lineage>
        <taxon>Bacteria</taxon>
        <taxon>Bacillati</taxon>
        <taxon>Actinomycetota</taxon>
        <taxon>Actinomycetes</taxon>
        <taxon>Catenulisporales</taxon>
        <taxon>Catenulisporaceae</taxon>
        <taxon>Catenulispora</taxon>
    </lineage>
</organism>